<accession>A0ABT6C3Y5</accession>
<dbReference type="Proteomes" id="UP001528912">
    <property type="component" value="Unassembled WGS sequence"/>
</dbReference>
<protein>
    <submittedName>
        <fullName evidence="1">Uncharacterized protein</fullName>
    </submittedName>
</protein>
<keyword evidence="2" id="KW-1185">Reference proteome</keyword>
<evidence type="ECO:0000313" key="2">
    <source>
        <dbReference type="Proteomes" id="UP001528912"/>
    </source>
</evidence>
<reference evidence="1 2" key="1">
    <citation type="submission" date="2023-03" db="EMBL/GenBank/DDBJ databases">
        <title>YIM 133296 draft genome.</title>
        <authorList>
            <person name="Xiong L."/>
        </authorList>
    </citation>
    <scope>NUCLEOTIDE SEQUENCE [LARGE SCALE GENOMIC DNA]</scope>
    <source>
        <strain evidence="1 2">YIM 133296</strain>
    </source>
</reference>
<gene>
    <name evidence="1" type="ORF">P4R38_04830</name>
</gene>
<dbReference type="EMBL" id="JAROAV010000012">
    <property type="protein sequence ID" value="MDF8263570.1"/>
    <property type="molecule type" value="Genomic_DNA"/>
</dbReference>
<evidence type="ECO:0000313" key="1">
    <source>
        <dbReference type="EMBL" id="MDF8263570.1"/>
    </source>
</evidence>
<sequence>MTAGLSSCTVPPAGLAGVGVDAHGGLVGYLAVCHDHIDGAQLYDEVESEHQADAMTAVDRSVKGSWTAPAPVRDFAAWSLTTPSAGWRADQPMVRLLPGRRYGFFGGTKDNSWSAEHIFFSTADLKRVKPRQVLYVDYFHGPEHSVVGSVADFRRAACQDEPIGATGTAH</sequence>
<comment type="caution">
    <text evidence="1">The sequence shown here is derived from an EMBL/GenBank/DDBJ whole genome shotgun (WGS) entry which is preliminary data.</text>
</comment>
<name>A0ABT6C3Y5_9MICO</name>
<organism evidence="1 2">
    <name type="scientific">Luteipulveratus flavus</name>
    <dbReference type="NCBI Taxonomy" id="3031728"/>
    <lineage>
        <taxon>Bacteria</taxon>
        <taxon>Bacillati</taxon>
        <taxon>Actinomycetota</taxon>
        <taxon>Actinomycetes</taxon>
        <taxon>Micrococcales</taxon>
        <taxon>Dermacoccaceae</taxon>
        <taxon>Luteipulveratus</taxon>
    </lineage>
</organism>
<proteinExistence type="predicted"/>
<dbReference type="RefSeq" id="WP_277191270.1">
    <property type="nucleotide sequence ID" value="NZ_JAROAV010000012.1"/>
</dbReference>